<dbReference type="InterPro" id="IPR029057">
    <property type="entry name" value="PRTase-like"/>
</dbReference>
<dbReference type="InterPro" id="IPR051910">
    <property type="entry name" value="ComF/GntX_DNA_util-trans"/>
</dbReference>
<dbReference type="RefSeq" id="WP_073150510.1">
    <property type="nucleotide sequence ID" value="NZ_FQYY01000005.1"/>
</dbReference>
<dbReference type="AlphaFoldDB" id="A0A1M6EN20"/>
<gene>
    <name evidence="3" type="ORF">SAMN04488096_105169</name>
</gene>
<evidence type="ECO:0000259" key="2">
    <source>
        <dbReference type="Pfam" id="PF00156"/>
    </source>
</evidence>
<organism evidence="3 4">
    <name type="scientific">Mesonia phycicola</name>
    <dbReference type="NCBI Taxonomy" id="579105"/>
    <lineage>
        <taxon>Bacteria</taxon>
        <taxon>Pseudomonadati</taxon>
        <taxon>Bacteroidota</taxon>
        <taxon>Flavobacteriia</taxon>
        <taxon>Flavobacteriales</taxon>
        <taxon>Flavobacteriaceae</taxon>
        <taxon>Mesonia</taxon>
    </lineage>
</organism>
<dbReference type="SUPFAM" id="SSF53271">
    <property type="entry name" value="PRTase-like"/>
    <property type="match status" value="1"/>
</dbReference>
<sequence length="225" mass="25885">MFRDLLLLFFPQKCLACNNNIVDKDLICAFCIHQLPVANTYLDNENTLKKVFANKIPITNATTLLHYYKKGITQNLFHNLKYKNHPELSAYFGDWLSSYLNKTDFMRDIEVIIPVPIHKTRFKERGYNQVEGFAKTLAHNFNKTYLDNVLIKKEATKTQVFKSKLAREEIKPNYFSLQNNYLIEGKHVLLVDDIITTGSTLTSCGKILLTAKNIKLSIASIAYTP</sequence>
<dbReference type="Proteomes" id="UP000184225">
    <property type="component" value="Unassembled WGS sequence"/>
</dbReference>
<evidence type="ECO:0000313" key="4">
    <source>
        <dbReference type="Proteomes" id="UP000184225"/>
    </source>
</evidence>
<dbReference type="Pfam" id="PF00156">
    <property type="entry name" value="Pribosyltran"/>
    <property type="match status" value="1"/>
</dbReference>
<protein>
    <submittedName>
        <fullName evidence="3">ComF family protein</fullName>
    </submittedName>
</protein>
<proteinExistence type="inferred from homology"/>
<dbReference type="EMBL" id="FQYY01000005">
    <property type="protein sequence ID" value="SHI86844.1"/>
    <property type="molecule type" value="Genomic_DNA"/>
</dbReference>
<reference evidence="3 4" key="1">
    <citation type="submission" date="2016-11" db="EMBL/GenBank/DDBJ databases">
        <authorList>
            <person name="Jaros S."/>
            <person name="Januszkiewicz K."/>
            <person name="Wedrychowicz H."/>
        </authorList>
    </citation>
    <scope>NUCLEOTIDE SEQUENCE [LARGE SCALE GENOMIC DNA]</scope>
    <source>
        <strain evidence="3 4">DSM 21425</strain>
    </source>
</reference>
<evidence type="ECO:0000313" key="3">
    <source>
        <dbReference type="EMBL" id="SHI86844.1"/>
    </source>
</evidence>
<keyword evidence="4" id="KW-1185">Reference proteome</keyword>
<dbReference type="PANTHER" id="PTHR47505">
    <property type="entry name" value="DNA UTILIZATION PROTEIN YHGH"/>
    <property type="match status" value="1"/>
</dbReference>
<dbReference type="Gene3D" id="3.40.50.2020">
    <property type="match status" value="1"/>
</dbReference>
<dbReference type="PANTHER" id="PTHR47505:SF1">
    <property type="entry name" value="DNA UTILIZATION PROTEIN YHGH"/>
    <property type="match status" value="1"/>
</dbReference>
<dbReference type="InterPro" id="IPR000836">
    <property type="entry name" value="PRTase_dom"/>
</dbReference>
<dbReference type="CDD" id="cd06223">
    <property type="entry name" value="PRTases_typeI"/>
    <property type="match status" value="1"/>
</dbReference>
<dbReference type="STRING" id="579105.SAMN04488096_105169"/>
<name>A0A1M6EN20_9FLAO</name>
<dbReference type="OrthoDB" id="9779910at2"/>
<evidence type="ECO:0000256" key="1">
    <source>
        <dbReference type="ARBA" id="ARBA00008007"/>
    </source>
</evidence>
<feature type="domain" description="Phosphoribosyltransferase" evidence="2">
    <location>
        <begin position="133"/>
        <end position="215"/>
    </location>
</feature>
<comment type="similarity">
    <text evidence="1">Belongs to the ComF/GntX family.</text>
</comment>
<accession>A0A1M6EN20</accession>